<comment type="similarity">
    <text evidence="1 2">Belongs to the phD/YefM antitoxin family.</text>
</comment>
<dbReference type="Pfam" id="PF02604">
    <property type="entry name" value="PhdYeFM_antitox"/>
    <property type="match status" value="1"/>
</dbReference>
<name>A0A7L7KZV9_9LACO</name>
<dbReference type="Proteomes" id="UP000514410">
    <property type="component" value="Chromosome"/>
</dbReference>
<keyword evidence="4" id="KW-1185">Reference proteome</keyword>
<dbReference type="SUPFAM" id="SSF143120">
    <property type="entry name" value="YefM-like"/>
    <property type="match status" value="1"/>
</dbReference>
<proteinExistence type="inferred from homology"/>
<evidence type="ECO:0000256" key="2">
    <source>
        <dbReference type="RuleBase" id="RU362080"/>
    </source>
</evidence>
<accession>A0A7L7KZV9</accession>
<comment type="function">
    <text evidence="2">Antitoxin component of a type II toxin-antitoxin (TA) system.</text>
</comment>
<gene>
    <name evidence="3" type="ORF">G6534_04995</name>
</gene>
<dbReference type="InterPro" id="IPR036165">
    <property type="entry name" value="YefM-like_sf"/>
</dbReference>
<organism evidence="3 4">
    <name type="scientific">Companilactobacillus pabuli</name>
    <dbReference type="NCBI Taxonomy" id="2714036"/>
    <lineage>
        <taxon>Bacteria</taxon>
        <taxon>Bacillati</taxon>
        <taxon>Bacillota</taxon>
        <taxon>Bacilli</taxon>
        <taxon>Lactobacillales</taxon>
        <taxon>Lactobacillaceae</taxon>
        <taxon>Companilactobacillus</taxon>
    </lineage>
</organism>
<dbReference type="InterPro" id="IPR006442">
    <property type="entry name" value="Antitoxin_Phd/YefM"/>
</dbReference>
<dbReference type="EMBL" id="CP049366">
    <property type="protein sequence ID" value="QMT85333.1"/>
    <property type="molecule type" value="Genomic_DNA"/>
</dbReference>
<evidence type="ECO:0000313" key="3">
    <source>
        <dbReference type="EMBL" id="QMT85333.1"/>
    </source>
</evidence>
<protein>
    <recommendedName>
        <fullName evidence="2">Antitoxin</fullName>
    </recommendedName>
</protein>
<dbReference type="KEGG" id="cpab:G6534_04995"/>
<dbReference type="AlphaFoldDB" id="A0A7L7KZV9"/>
<reference evidence="3 4" key="1">
    <citation type="submission" date="2020-02" db="EMBL/GenBank/DDBJ databases">
        <title>Complete Genome Sequence of Lactobacillus sp. NFFJ11 Isolated from animal feed.</title>
        <authorList>
            <person name="Jung J.Y."/>
        </authorList>
    </citation>
    <scope>NUCLEOTIDE SEQUENCE [LARGE SCALE GENOMIC DNA]</scope>
    <source>
        <strain evidence="3 4">NFFJ11</strain>
    </source>
</reference>
<dbReference type="RefSeq" id="WP_082666866.1">
    <property type="nucleotide sequence ID" value="NZ_CP166088.1"/>
</dbReference>
<evidence type="ECO:0000256" key="1">
    <source>
        <dbReference type="ARBA" id="ARBA00009981"/>
    </source>
</evidence>
<evidence type="ECO:0000313" key="4">
    <source>
        <dbReference type="Proteomes" id="UP000514410"/>
    </source>
</evidence>
<dbReference type="Gene3D" id="3.40.1620.10">
    <property type="entry name" value="YefM-like domain"/>
    <property type="match status" value="1"/>
</dbReference>
<sequence>MTDDVADFDDHVIITKSENRNVVIISEKEFQSWKETLYLLSTEANRKNLDEYLDQLNGINLRNL</sequence>